<reference evidence="7 8" key="1">
    <citation type="journal article" date="2018" name="Sci. Rep.">
        <title>Raphidocelis subcapitata (=Pseudokirchneriella subcapitata) provides an insight into genome evolution and environmental adaptations in the Sphaeropleales.</title>
        <authorList>
            <person name="Suzuki S."/>
            <person name="Yamaguchi H."/>
            <person name="Nakajima N."/>
            <person name="Kawachi M."/>
        </authorList>
    </citation>
    <scope>NUCLEOTIDE SEQUENCE [LARGE SCALE GENOMIC DNA]</scope>
    <source>
        <strain evidence="7 8">NIES-35</strain>
    </source>
</reference>
<gene>
    <name evidence="7" type="ORF">Rsub_04879</name>
</gene>
<dbReference type="InterPro" id="IPR020574">
    <property type="entry name" value="Ribosomal_uS9_CS"/>
</dbReference>
<dbReference type="InParanoid" id="A0A2V0P036"/>
<dbReference type="Pfam" id="PF00380">
    <property type="entry name" value="Ribosomal_S9"/>
    <property type="match status" value="1"/>
</dbReference>
<name>A0A2V0P036_9CHLO</name>
<comment type="caution">
    <text evidence="7">The sequence shown here is derived from an EMBL/GenBank/DDBJ whole genome shotgun (WGS) entry which is preliminary data.</text>
</comment>
<keyword evidence="8" id="KW-1185">Reference proteome</keyword>
<organism evidence="7 8">
    <name type="scientific">Raphidocelis subcapitata</name>
    <dbReference type="NCBI Taxonomy" id="307507"/>
    <lineage>
        <taxon>Eukaryota</taxon>
        <taxon>Viridiplantae</taxon>
        <taxon>Chlorophyta</taxon>
        <taxon>core chlorophytes</taxon>
        <taxon>Chlorophyceae</taxon>
        <taxon>CS clade</taxon>
        <taxon>Sphaeropleales</taxon>
        <taxon>Selenastraceae</taxon>
        <taxon>Raphidocelis</taxon>
    </lineage>
</organism>
<dbReference type="Gene3D" id="3.30.230.10">
    <property type="match status" value="1"/>
</dbReference>
<dbReference type="STRING" id="307507.A0A2V0P036"/>
<dbReference type="InterPro" id="IPR014721">
    <property type="entry name" value="Ribsml_uS5_D2-typ_fold_subgr"/>
</dbReference>
<dbReference type="Proteomes" id="UP000247498">
    <property type="component" value="Unassembled WGS sequence"/>
</dbReference>
<dbReference type="GO" id="GO:0000462">
    <property type="term" value="P:maturation of SSU-rRNA from tricistronic rRNA transcript (SSU-rRNA, 5.8S rRNA, LSU-rRNA)"/>
    <property type="evidence" value="ECO:0007669"/>
    <property type="project" value="TreeGrafter"/>
</dbReference>
<keyword evidence="2 6" id="KW-0689">Ribosomal protein</keyword>
<dbReference type="GO" id="GO:0022627">
    <property type="term" value="C:cytosolic small ribosomal subunit"/>
    <property type="evidence" value="ECO:0007669"/>
    <property type="project" value="TreeGrafter"/>
</dbReference>
<sequence length="145" mass="16292">MSAPTNVPVQCFGRKKSAVAVAYAREGKGLVKLNGTPLELVQPEAMRYKAFEPLLLLGKSKWGFLDIRLRVKGGGHVSQIYAIRQAIAKAIVAYYQKNVDEQSKQQIKDVLLQYDRTLLVADPRRAEPKKFGGRGARARFQKSYR</sequence>
<dbReference type="EMBL" id="BDRX01000022">
    <property type="protein sequence ID" value="GBF91210.1"/>
    <property type="molecule type" value="Genomic_DNA"/>
</dbReference>
<dbReference type="FunCoup" id="A0A2V0P036">
    <property type="interactions" value="1422"/>
</dbReference>
<dbReference type="SUPFAM" id="SSF54211">
    <property type="entry name" value="Ribosomal protein S5 domain 2-like"/>
    <property type="match status" value="1"/>
</dbReference>
<dbReference type="OrthoDB" id="186964at2759"/>
<evidence type="ECO:0000256" key="4">
    <source>
        <dbReference type="ARBA" id="ARBA00035152"/>
    </source>
</evidence>
<dbReference type="GO" id="GO:0003735">
    <property type="term" value="F:structural constituent of ribosome"/>
    <property type="evidence" value="ECO:0007669"/>
    <property type="project" value="InterPro"/>
</dbReference>
<dbReference type="NCBIfam" id="NF001749">
    <property type="entry name" value="PRK00474.1"/>
    <property type="match status" value="1"/>
</dbReference>
<evidence type="ECO:0000256" key="5">
    <source>
        <dbReference type="ARBA" id="ARBA00035437"/>
    </source>
</evidence>
<evidence type="ECO:0000256" key="1">
    <source>
        <dbReference type="ARBA" id="ARBA00005251"/>
    </source>
</evidence>
<dbReference type="GO" id="GO:0006412">
    <property type="term" value="P:translation"/>
    <property type="evidence" value="ECO:0007669"/>
    <property type="project" value="InterPro"/>
</dbReference>
<evidence type="ECO:0000256" key="2">
    <source>
        <dbReference type="ARBA" id="ARBA00022980"/>
    </source>
</evidence>
<evidence type="ECO:0000313" key="8">
    <source>
        <dbReference type="Proteomes" id="UP000247498"/>
    </source>
</evidence>
<accession>A0A2V0P036</accession>
<dbReference type="InterPro" id="IPR020568">
    <property type="entry name" value="Ribosomal_Su5_D2-typ_SF"/>
</dbReference>
<dbReference type="FunFam" id="3.30.230.10:FF:000007">
    <property type="entry name" value="40S ribosomal protein S16"/>
    <property type="match status" value="1"/>
</dbReference>
<evidence type="ECO:0000256" key="3">
    <source>
        <dbReference type="ARBA" id="ARBA00023274"/>
    </source>
</evidence>
<keyword evidence="3 6" id="KW-0687">Ribonucleoprotein</keyword>
<dbReference type="PROSITE" id="PS00360">
    <property type="entry name" value="RIBOSOMAL_S9"/>
    <property type="match status" value="1"/>
</dbReference>
<dbReference type="InterPro" id="IPR000754">
    <property type="entry name" value="Ribosomal_uS9"/>
</dbReference>
<dbReference type="PANTHER" id="PTHR21569:SF16">
    <property type="entry name" value="RIBOSOMAL PROTEIN S16"/>
    <property type="match status" value="1"/>
</dbReference>
<dbReference type="GO" id="GO:0003723">
    <property type="term" value="F:RNA binding"/>
    <property type="evidence" value="ECO:0007669"/>
    <property type="project" value="TreeGrafter"/>
</dbReference>
<comment type="similarity">
    <text evidence="1 6">Belongs to the universal ribosomal protein uS9 family.</text>
</comment>
<evidence type="ECO:0000256" key="6">
    <source>
        <dbReference type="RuleBase" id="RU003815"/>
    </source>
</evidence>
<protein>
    <recommendedName>
        <fullName evidence="4">Small ribosomal subunit protein uS9c</fullName>
    </recommendedName>
    <alternativeName>
        <fullName evidence="5">30S ribosomal protein S9, chloroplastic</fullName>
    </alternativeName>
</protein>
<dbReference type="AlphaFoldDB" id="A0A2V0P036"/>
<evidence type="ECO:0000313" key="7">
    <source>
        <dbReference type="EMBL" id="GBF91210.1"/>
    </source>
</evidence>
<dbReference type="PANTHER" id="PTHR21569">
    <property type="entry name" value="RIBOSOMAL PROTEIN S9"/>
    <property type="match status" value="1"/>
</dbReference>
<proteinExistence type="inferred from homology"/>